<feature type="domain" description="HTH cro/C1-type" evidence="2">
    <location>
        <begin position="6"/>
        <end position="61"/>
    </location>
</feature>
<dbReference type="GO" id="GO:0046983">
    <property type="term" value="F:protein dimerization activity"/>
    <property type="evidence" value="ECO:0007669"/>
    <property type="project" value="InterPro"/>
</dbReference>
<dbReference type="InterPro" id="IPR036281">
    <property type="entry name" value="SinR/SinI_dimer_dom_sf"/>
</dbReference>
<dbReference type="PROSITE" id="PS50943">
    <property type="entry name" value="HTH_CROC1"/>
    <property type="match status" value="1"/>
</dbReference>
<dbReference type="InterPro" id="IPR050807">
    <property type="entry name" value="TransReg_Diox_bact_type"/>
</dbReference>
<proteinExistence type="predicted"/>
<dbReference type="RefSeq" id="WP_066088974.1">
    <property type="nucleotide sequence ID" value="NZ_CP126114.1"/>
</dbReference>
<dbReference type="GO" id="GO:0003677">
    <property type="term" value="F:DNA binding"/>
    <property type="evidence" value="ECO:0007669"/>
    <property type="project" value="UniProtKB-KW"/>
</dbReference>
<evidence type="ECO:0000256" key="1">
    <source>
        <dbReference type="ARBA" id="ARBA00023125"/>
    </source>
</evidence>
<dbReference type="InterPro" id="IPR010982">
    <property type="entry name" value="Lambda_DNA-bd_dom_sf"/>
</dbReference>
<dbReference type="EMBL" id="CP126114">
    <property type="protein sequence ID" value="WHY84332.1"/>
    <property type="molecule type" value="Genomic_DNA"/>
</dbReference>
<keyword evidence="1" id="KW-0238">DNA-binding</keyword>
<keyword evidence="5" id="KW-1185">Reference proteome</keyword>
<dbReference type="InterPro" id="IPR010981">
    <property type="entry name" value="SinR/SinI_dimer_dom"/>
</dbReference>
<dbReference type="GO" id="GO:0003700">
    <property type="term" value="F:DNA-binding transcription factor activity"/>
    <property type="evidence" value="ECO:0007669"/>
    <property type="project" value="TreeGrafter"/>
</dbReference>
<evidence type="ECO:0000313" key="5">
    <source>
        <dbReference type="Proteomes" id="UP001178288"/>
    </source>
</evidence>
<dbReference type="PANTHER" id="PTHR46797:SF13">
    <property type="entry name" value="HTH-TYPE TRANSCRIPTIONAL REGULATOR SINR"/>
    <property type="match status" value="1"/>
</dbReference>
<dbReference type="Pfam" id="PF01381">
    <property type="entry name" value="HTH_3"/>
    <property type="match status" value="1"/>
</dbReference>
<evidence type="ECO:0000259" key="2">
    <source>
        <dbReference type="PROSITE" id="PS50943"/>
    </source>
</evidence>
<dbReference type="Pfam" id="PF08671">
    <property type="entry name" value="SinI"/>
    <property type="match status" value="1"/>
</dbReference>
<evidence type="ECO:0000313" key="4">
    <source>
        <dbReference type="EMBL" id="WHY84332.1"/>
    </source>
</evidence>
<dbReference type="Gene3D" id="1.10.260.40">
    <property type="entry name" value="lambda repressor-like DNA-binding domains"/>
    <property type="match status" value="1"/>
</dbReference>
<protein>
    <submittedName>
        <fullName evidence="4">Helix-turn-helix domain-containing protein</fullName>
    </submittedName>
</protein>
<feature type="domain" description="Sin" evidence="3">
    <location>
        <begin position="62"/>
        <end position="100"/>
    </location>
</feature>
<dbReference type="InterPro" id="IPR001387">
    <property type="entry name" value="Cro/C1-type_HTH"/>
</dbReference>
<dbReference type="Proteomes" id="UP001178288">
    <property type="component" value="Chromosome"/>
</dbReference>
<dbReference type="SMART" id="SM00530">
    <property type="entry name" value="HTH_XRE"/>
    <property type="match status" value="1"/>
</dbReference>
<dbReference type="SUPFAM" id="SSF47413">
    <property type="entry name" value="lambda repressor-like DNA-binding domains"/>
    <property type="match status" value="1"/>
</dbReference>
<dbReference type="CDD" id="cd00093">
    <property type="entry name" value="HTH_XRE"/>
    <property type="match status" value="1"/>
</dbReference>
<dbReference type="PROSITE" id="PS51500">
    <property type="entry name" value="SIN"/>
    <property type="match status" value="1"/>
</dbReference>
<dbReference type="AlphaFoldDB" id="A0AA95MJK4"/>
<reference evidence="4" key="1">
    <citation type="submission" date="2023-05" db="EMBL/GenBank/DDBJ databases">
        <title>Comparative genomics of Bacillaceae isolates and their secondary metabolite potential.</title>
        <authorList>
            <person name="Song L."/>
            <person name="Nielsen L.J."/>
            <person name="Mohite O."/>
            <person name="Xu X."/>
            <person name="Weber T."/>
            <person name="Kovacs A.T."/>
        </authorList>
    </citation>
    <scope>NUCLEOTIDE SEQUENCE</scope>
    <source>
        <strain evidence="4">XLM17</strain>
    </source>
</reference>
<dbReference type="PANTHER" id="PTHR46797">
    <property type="entry name" value="HTH-TYPE TRANSCRIPTIONAL REGULATOR"/>
    <property type="match status" value="1"/>
</dbReference>
<dbReference type="KEGG" id="nnv:QNH39_16905"/>
<dbReference type="GO" id="GO:0005829">
    <property type="term" value="C:cytosol"/>
    <property type="evidence" value="ECO:0007669"/>
    <property type="project" value="TreeGrafter"/>
</dbReference>
<organism evidence="4 5">
    <name type="scientific">Neobacillus novalis</name>
    <dbReference type="NCBI Taxonomy" id="220687"/>
    <lineage>
        <taxon>Bacteria</taxon>
        <taxon>Bacillati</taxon>
        <taxon>Bacillota</taxon>
        <taxon>Bacilli</taxon>
        <taxon>Bacillales</taxon>
        <taxon>Bacillaceae</taxon>
        <taxon>Neobacillus</taxon>
    </lineage>
</organism>
<dbReference type="SUPFAM" id="SSF47406">
    <property type="entry name" value="SinR repressor dimerisation domain-like"/>
    <property type="match status" value="1"/>
</dbReference>
<name>A0AA95MJK4_9BACI</name>
<sequence length="111" mass="13009">MIGYRIKQLRENKGFSLTELAKQANVSKSYLSQLERGLQSNPSMQFLKKVAIPLEVSIDYLLDDESVNYELDKEWKALIQSAIENGLKKEAFREYLNYVKFQAWLDERNKT</sequence>
<evidence type="ECO:0000259" key="3">
    <source>
        <dbReference type="PROSITE" id="PS51500"/>
    </source>
</evidence>
<accession>A0AA95MJK4</accession>
<gene>
    <name evidence="4" type="ORF">QNH39_16905</name>
</gene>